<dbReference type="Pfam" id="PF10593">
    <property type="entry name" value="Z1"/>
    <property type="match status" value="1"/>
</dbReference>
<proteinExistence type="predicted"/>
<gene>
    <name evidence="2" type="ORF">C1G86_1609</name>
</gene>
<feature type="domain" description="Putative endonuclease Z1" evidence="1">
    <location>
        <begin position="429"/>
        <end position="659"/>
    </location>
</feature>
<keyword evidence="2" id="KW-0255">Endonuclease</keyword>
<protein>
    <submittedName>
        <fullName evidence="2">Endonuclease</fullName>
    </submittedName>
</protein>
<reference evidence="2 3" key="1">
    <citation type="submission" date="2018-05" db="EMBL/GenBank/DDBJ databases">
        <title>Draft genome sequences of Dehalococcoides mccartyi strains RC and KS.</title>
        <authorList>
            <person name="Higgins S.A."/>
            <person name="Padilla-Crespo E."/>
            <person name="Loeffler F.E."/>
        </authorList>
    </citation>
    <scope>NUCLEOTIDE SEQUENCE [LARGE SCALE GENOMIC DNA]</scope>
    <source>
        <strain evidence="2 3">KS</strain>
    </source>
</reference>
<dbReference type="EMBL" id="QGLD01000018">
    <property type="protein sequence ID" value="RAL70078.1"/>
    <property type="molecule type" value="Genomic_DNA"/>
</dbReference>
<evidence type="ECO:0000259" key="1">
    <source>
        <dbReference type="Pfam" id="PF10593"/>
    </source>
</evidence>
<dbReference type="InterPro" id="IPR027417">
    <property type="entry name" value="P-loop_NTPase"/>
</dbReference>
<evidence type="ECO:0000313" key="2">
    <source>
        <dbReference type="EMBL" id="RAL70078.1"/>
    </source>
</evidence>
<dbReference type="InterPro" id="IPR018310">
    <property type="entry name" value="Put_endonuclease_Z1-dom"/>
</dbReference>
<sequence>MFELTEPFCNYPDVLNLLKKRFYQMNNSPDNINKLENLAHFLVLQRFPAEVPTEAGIKECLAQARILTPVTDEECDKVLKLLYAHLQVTMEIGVAVVDESTYKPWLNERKQDITFYYWDRYRKYLERSKNWNGVVIETLGRVSDEILDLLGNPANETSWQRCGLIMGDVQSGKTANYATLCNKAMDAGYRVLIILAGTQENLRRQTQERLDLELVGLDSQLILDRVGRKLPVGVGRIDGNHFVATFTSKNNDFDQKLLNNLNMRITTCLEPVVFVIKKQKHRLTYLEKWLRIYNAGPDGKIDSPMLLIDDEADNASVNTKDDDDPTTINECIRKLLILFKRASYVGVTATPYANIFINPDNEKEMLGNDLFPRDFIYSLAPPTNYIGNTAIFGDESSHEYVVQDIGDDAEHTIPIKHGSQFNVEDLPESLYTALNYFVLINVIRDIRGPIHSHRSMLVNISRFTNVQSQTRNIIHAWIERIKSAAINFGSLEPQEAMRNSSIKSLYDTWQAFHLSLLCEKDWSTVQQHWLCYAVNRLTVVEVNQRTSSAILDYDAYKDNGFRVIAVGGNSLTRGLTLEGLCVSYFYRNSQAYDTLLQMGRWFGYRIGYEDLCRVWMTDEARECYSHITKATNELRDEIYSMRYYGMTPREFGLKVRSSPGSTERMVSKLLITARNKMRHATDYIHTVSVSAELLETPKIIIDTDRIIGNFNLAKQFVAYLEATHKKADDSVFHSTHNVWVDVPREKVASFIRSYIADPLYLHFQTDGLADFIAQANHLESWDIALPEGDTKEEYCITNKTVIKRQERSVDISPNKKSIRINGAKLRVGSRPCTRYGLDNSIVEEITQRRKQNKQQVPDKDFLMKPDRKPLLLIHFINIKPHTNLEKPERVEDRTLVVQVMDRLNGKKACVVALSVGFPLATKDNTMYVKYKINLVQQELLLEAATEAQNADD</sequence>
<dbReference type="GO" id="GO:0004519">
    <property type="term" value="F:endonuclease activity"/>
    <property type="evidence" value="ECO:0007669"/>
    <property type="project" value="UniProtKB-KW"/>
</dbReference>
<comment type="caution">
    <text evidence="2">The sequence shown here is derived from an EMBL/GenBank/DDBJ whole genome shotgun (WGS) entry which is preliminary data.</text>
</comment>
<keyword evidence="2" id="KW-0378">Hydrolase</keyword>
<dbReference type="Proteomes" id="UP000248786">
    <property type="component" value="Unassembled WGS sequence"/>
</dbReference>
<evidence type="ECO:0000313" key="3">
    <source>
        <dbReference type="Proteomes" id="UP000248786"/>
    </source>
</evidence>
<organism evidence="2 3">
    <name type="scientific">Dehalococcoides mccartyi</name>
    <dbReference type="NCBI Taxonomy" id="61435"/>
    <lineage>
        <taxon>Bacteria</taxon>
        <taxon>Bacillati</taxon>
        <taxon>Chloroflexota</taxon>
        <taxon>Dehalococcoidia</taxon>
        <taxon>Dehalococcoidales</taxon>
        <taxon>Dehalococcoidaceae</taxon>
        <taxon>Dehalococcoides</taxon>
    </lineage>
</organism>
<dbReference type="AlphaFoldDB" id="A0A328ER26"/>
<dbReference type="SUPFAM" id="SSF52540">
    <property type="entry name" value="P-loop containing nucleoside triphosphate hydrolases"/>
    <property type="match status" value="1"/>
</dbReference>
<name>A0A328ER26_9CHLR</name>
<accession>A0A328ER26</accession>
<keyword evidence="2" id="KW-0540">Nuclease</keyword>